<dbReference type="AlphaFoldDB" id="A0A1W0ACC2"/>
<dbReference type="PANTHER" id="PTHR31827">
    <property type="entry name" value="EMB|CAB89363.1"/>
    <property type="match status" value="1"/>
</dbReference>
<name>A0A1W0ACC2_9STRA</name>
<keyword evidence="2" id="KW-1185">Reference proteome</keyword>
<dbReference type="PANTHER" id="PTHR31827:SF1">
    <property type="entry name" value="EMB|CAB89363.1"/>
    <property type="match status" value="1"/>
</dbReference>
<protein>
    <submittedName>
        <fullName evidence="1">Uncharacterized protein</fullName>
    </submittedName>
</protein>
<dbReference type="OrthoDB" id="73726at2759"/>
<reference evidence="1 2" key="1">
    <citation type="journal article" date="2014" name="Genome Biol. Evol.">
        <title>The secreted proteins of Achlya hypogyna and Thraustotheca clavata identify the ancestral oomycete secretome and reveal gene acquisitions by horizontal gene transfer.</title>
        <authorList>
            <person name="Misner I."/>
            <person name="Blouin N."/>
            <person name="Leonard G."/>
            <person name="Richards T.A."/>
            <person name="Lane C.E."/>
        </authorList>
    </citation>
    <scope>NUCLEOTIDE SEQUENCE [LARGE SCALE GENOMIC DNA]</scope>
    <source>
        <strain evidence="1 2">ATCC 34112</strain>
    </source>
</reference>
<evidence type="ECO:0000313" key="2">
    <source>
        <dbReference type="Proteomes" id="UP000243217"/>
    </source>
</evidence>
<comment type="caution">
    <text evidence="1">The sequence shown here is derived from an EMBL/GenBank/DDBJ whole genome shotgun (WGS) entry which is preliminary data.</text>
</comment>
<sequence length="168" mass="18691">MAQCTCLFNGCETLTTHESKKCNFHRNRAKCSVPDCTNQVYARHLCIRHGGKRLCRYPNCYTNARAGDLCAKHGGAKIKPLCFVAGCDKKVYGNNKCIAHGGGKSCCVSQCSTRARTGGYCWRHRNLVPNSPIQQDPQESLISIIDELMAQEIPDQGQRITPEESIWV</sequence>
<dbReference type="STRING" id="74557.A0A1W0ACC2"/>
<proteinExistence type="predicted"/>
<gene>
    <name evidence="1" type="ORF">THRCLA_20058</name>
</gene>
<dbReference type="Proteomes" id="UP000243217">
    <property type="component" value="Unassembled WGS sequence"/>
</dbReference>
<organism evidence="1 2">
    <name type="scientific">Thraustotheca clavata</name>
    <dbReference type="NCBI Taxonomy" id="74557"/>
    <lineage>
        <taxon>Eukaryota</taxon>
        <taxon>Sar</taxon>
        <taxon>Stramenopiles</taxon>
        <taxon>Oomycota</taxon>
        <taxon>Saprolegniomycetes</taxon>
        <taxon>Saprolegniales</taxon>
        <taxon>Achlyaceae</taxon>
        <taxon>Thraustotheca</taxon>
    </lineage>
</organism>
<accession>A0A1W0ACC2</accession>
<evidence type="ECO:0000313" key="1">
    <source>
        <dbReference type="EMBL" id="OQS07799.1"/>
    </source>
</evidence>
<dbReference type="EMBL" id="JNBS01000081">
    <property type="protein sequence ID" value="OQS07799.1"/>
    <property type="molecule type" value="Genomic_DNA"/>
</dbReference>